<comment type="similarity">
    <text evidence="2">Belongs to the TMEM19 family.</text>
</comment>
<feature type="transmembrane region" description="Helical" evidence="6">
    <location>
        <begin position="217"/>
        <end position="241"/>
    </location>
</feature>
<evidence type="ECO:0000256" key="4">
    <source>
        <dbReference type="ARBA" id="ARBA00022989"/>
    </source>
</evidence>
<keyword evidence="3 6" id="KW-0812">Transmembrane</keyword>
<keyword evidence="8" id="KW-1185">Reference proteome</keyword>
<evidence type="ECO:0000256" key="6">
    <source>
        <dbReference type="SAM" id="Phobius"/>
    </source>
</evidence>
<evidence type="ECO:0000256" key="1">
    <source>
        <dbReference type="ARBA" id="ARBA00004141"/>
    </source>
</evidence>
<dbReference type="Proteomes" id="UP001345013">
    <property type="component" value="Unassembled WGS sequence"/>
</dbReference>
<dbReference type="EMBL" id="JAVRRG010000423">
    <property type="protein sequence ID" value="KAK5069985.1"/>
    <property type="molecule type" value="Genomic_DNA"/>
</dbReference>
<proteinExistence type="inferred from homology"/>
<dbReference type="InterPro" id="IPR002794">
    <property type="entry name" value="DUF92_TMEM19"/>
</dbReference>
<keyword evidence="4 6" id="KW-1133">Transmembrane helix</keyword>
<evidence type="ECO:0000256" key="5">
    <source>
        <dbReference type="ARBA" id="ARBA00023136"/>
    </source>
</evidence>
<evidence type="ECO:0000313" key="8">
    <source>
        <dbReference type="Proteomes" id="UP001345013"/>
    </source>
</evidence>
<protein>
    <recommendedName>
        <fullName evidence="9">Transmembrane protein 19</fullName>
    </recommendedName>
</protein>
<comment type="subcellular location">
    <subcellularLocation>
        <location evidence="1">Membrane</location>
        <topology evidence="1">Multi-pass membrane protein</topology>
    </subcellularLocation>
</comment>
<accession>A0ABR0JUQ1</accession>
<evidence type="ECO:0000256" key="2">
    <source>
        <dbReference type="ARBA" id="ARBA00009012"/>
    </source>
</evidence>
<keyword evidence="5 6" id="KW-0472">Membrane</keyword>
<evidence type="ECO:0000313" key="7">
    <source>
        <dbReference type="EMBL" id="KAK5069985.1"/>
    </source>
</evidence>
<dbReference type="PANTHER" id="PTHR13353:SF5">
    <property type="entry name" value="TRANSMEMBRANE PROTEIN 19"/>
    <property type="match status" value="1"/>
</dbReference>
<dbReference type="Pfam" id="PF01940">
    <property type="entry name" value="DUF92"/>
    <property type="match status" value="2"/>
</dbReference>
<organism evidence="7 8">
    <name type="scientific">Lithohypha guttulata</name>
    <dbReference type="NCBI Taxonomy" id="1690604"/>
    <lineage>
        <taxon>Eukaryota</taxon>
        <taxon>Fungi</taxon>
        <taxon>Dikarya</taxon>
        <taxon>Ascomycota</taxon>
        <taxon>Pezizomycotina</taxon>
        <taxon>Eurotiomycetes</taxon>
        <taxon>Chaetothyriomycetidae</taxon>
        <taxon>Chaetothyriales</taxon>
        <taxon>Trichomeriaceae</taxon>
        <taxon>Lithohypha</taxon>
    </lineage>
</organism>
<dbReference type="PANTHER" id="PTHR13353">
    <property type="entry name" value="TRANSMEMBRANE PROTEIN 19"/>
    <property type="match status" value="1"/>
</dbReference>
<feature type="transmembrane region" description="Helical" evidence="6">
    <location>
        <begin position="253"/>
        <end position="277"/>
    </location>
</feature>
<reference evidence="7 8" key="1">
    <citation type="submission" date="2023-08" db="EMBL/GenBank/DDBJ databases">
        <title>Black Yeasts Isolated from many extreme environments.</title>
        <authorList>
            <person name="Coleine C."/>
            <person name="Stajich J.E."/>
            <person name="Selbmann L."/>
        </authorList>
    </citation>
    <scope>NUCLEOTIDE SEQUENCE [LARGE SCALE GENOMIC DNA]</scope>
    <source>
        <strain evidence="7 8">CCFEE 5885</strain>
    </source>
</reference>
<feature type="transmembrane region" description="Helical" evidence="6">
    <location>
        <begin position="132"/>
        <end position="152"/>
    </location>
</feature>
<sequence length="364" mass="37951">MRWEISTPITAYLVYRSYSHASLTPAGILTAAVTATIHALHPSPLPFTLLVLFFLLGTTATKVKKEVKATLTLSSTGSHPRNSAGGTRPSNVLGTIFSGDWNKTSEYHEKREAAKKASNTAGGQEPRSAVQVLANSGVVSLLCLLHIYLYRLDDNRDTTAAACFGSLPARDVILAGIIANYASVTADTLSSELGILSPRRPRLVFNLREVPPGTNGGITGAGLGAGLVGALVIGLVSVLFLPSPCSAGLQDTLGLVLGIGVWGALGSVLDSVLGATLQASVVDRRSEKVVEAPNGGRVLVTAKKEKDEADGGIGGGKPSRMIGSGRDILDNNQVNFVMAGVMSVGAMGLAGWVWDVPLRALWTK</sequence>
<name>A0ABR0JUQ1_9EURO</name>
<evidence type="ECO:0000256" key="3">
    <source>
        <dbReference type="ARBA" id="ARBA00022692"/>
    </source>
</evidence>
<evidence type="ECO:0008006" key="9">
    <source>
        <dbReference type="Google" id="ProtNLM"/>
    </source>
</evidence>
<gene>
    <name evidence="7" type="ORF">LTR24_010681</name>
</gene>
<feature type="transmembrane region" description="Helical" evidence="6">
    <location>
        <begin position="334"/>
        <end position="354"/>
    </location>
</feature>
<comment type="caution">
    <text evidence="7">The sequence shown here is derived from an EMBL/GenBank/DDBJ whole genome shotgun (WGS) entry which is preliminary data.</text>
</comment>
<feature type="transmembrane region" description="Helical" evidence="6">
    <location>
        <begin position="21"/>
        <end position="39"/>
    </location>
</feature>